<dbReference type="Gene3D" id="3.40.50.300">
    <property type="entry name" value="P-loop containing nucleotide triphosphate hydrolases"/>
    <property type="match status" value="1"/>
</dbReference>
<dbReference type="KEGG" id="mpsy:CEK71_18160"/>
<dbReference type="InterPro" id="IPR050678">
    <property type="entry name" value="DNA_Partitioning_ATPase"/>
</dbReference>
<dbReference type="CDD" id="cd02042">
    <property type="entry name" value="ParAB_family"/>
    <property type="match status" value="1"/>
</dbReference>
<dbReference type="OrthoDB" id="69313at2"/>
<dbReference type="PANTHER" id="PTHR13696:SF96">
    <property type="entry name" value="COBQ_COBB_MIND_PARA NUCLEOTIDE BINDING DOMAIN-CONTAINING PROTEIN"/>
    <property type="match status" value="1"/>
</dbReference>
<evidence type="ECO:0000259" key="1">
    <source>
        <dbReference type="Pfam" id="PF01656"/>
    </source>
</evidence>
<dbReference type="EMBL" id="CP022129">
    <property type="protein sequence ID" value="ASF47835.1"/>
    <property type="molecule type" value="Genomic_DNA"/>
</dbReference>
<reference evidence="2 3" key="1">
    <citation type="submission" date="2017-06" db="EMBL/GenBank/DDBJ databases">
        <title>Genome Sequencing of the methanotroph Methylovulum psychrotolerants str. HV10-M2 isolated from a high-altitude environment.</title>
        <authorList>
            <person name="Mateos-Rivera A."/>
        </authorList>
    </citation>
    <scope>NUCLEOTIDE SEQUENCE [LARGE SCALE GENOMIC DNA]</scope>
    <source>
        <strain evidence="2 3">HV10_M2</strain>
    </source>
</reference>
<protein>
    <submittedName>
        <fullName evidence="2">Chromosome partitioning protein ParA</fullName>
    </submittedName>
</protein>
<keyword evidence="3" id="KW-1185">Reference proteome</keyword>
<dbReference type="PIRSF" id="PIRSF009320">
    <property type="entry name" value="Nuc_binding_HP_1000"/>
    <property type="match status" value="1"/>
</dbReference>
<dbReference type="InterPro" id="IPR027417">
    <property type="entry name" value="P-loop_NTPase"/>
</dbReference>
<evidence type="ECO:0000313" key="3">
    <source>
        <dbReference type="Proteomes" id="UP000197019"/>
    </source>
</evidence>
<dbReference type="AlphaFoldDB" id="A0A1Z4C2V4"/>
<evidence type="ECO:0000313" key="2">
    <source>
        <dbReference type="EMBL" id="ASF47835.1"/>
    </source>
</evidence>
<organism evidence="2 3">
    <name type="scientific">Methylovulum psychrotolerans</name>
    <dbReference type="NCBI Taxonomy" id="1704499"/>
    <lineage>
        <taxon>Bacteria</taxon>
        <taxon>Pseudomonadati</taxon>
        <taxon>Pseudomonadota</taxon>
        <taxon>Gammaproteobacteria</taxon>
        <taxon>Methylococcales</taxon>
        <taxon>Methylococcaceae</taxon>
        <taxon>Methylovulum</taxon>
    </lineage>
</organism>
<dbReference type="Pfam" id="PF01656">
    <property type="entry name" value="CbiA"/>
    <property type="match status" value="1"/>
</dbReference>
<dbReference type="InterPro" id="IPR002586">
    <property type="entry name" value="CobQ/CobB/MinD/ParA_Nub-bd_dom"/>
</dbReference>
<gene>
    <name evidence="2" type="ORF">CEK71_18160</name>
</gene>
<feature type="domain" description="CobQ/CobB/MinD/ParA nucleotide binding" evidence="1">
    <location>
        <begin position="6"/>
        <end position="44"/>
    </location>
</feature>
<accession>A0A1Z4C2V4</accession>
<dbReference type="SUPFAM" id="SSF52540">
    <property type="entry name" value="P-loop containing nucleoside triphosphate hydrolases"/>
    <property type="match status" value="1"/>
</dbReference>
<dbReference type="RefSeq" id="WP_088620705.1">
    <property type="nucleotide sequence ID" value="NZ_CP022129.1"/>
</dbReference>
<sequence length="223" mass="24107">MIIICGGIKGGGGKTTTAINLAIMRGLAGFEVLLVDADSIDNGNASDFSAIRDEALQNKHYTAIKLNGKAIAKEIPTLAQKFNDIIIDVGGHDSVSQRASLTVADLLLVPVFPSSFDTWVIESINTLVGEASLINPKLKAYCFLSRADAIGNQNDDTANILIGDYPDIGFIDCPIKNRKVFRNASGQGLGVVEYKPKDQKAIDELKELYQTVFKQSFEENKAI</sequence>
<name>A0A1Z4C2V4_9GAMM</name>
<proteinExistence type="predicted"/>
<dbReference type="Proteomes" id="UP000197019">
    <property type="component" value="Chromosome"/>
</dbReference>
<dbReference type="PANTHER" id="PTHR13696">
    <property type="entry name" value="P-LOOP CONTAINING NUCLEOSIDE TRIPHOSPHATE HYDROLASE"/>
    <property type="match status" value="1"/>
</dbReference>